<accession>A0ACB9PC60</accession>
<evidence type="ECO:0000313" key="1">
    <source>
        <dbReference type="EMBL" id="KAI4346057.1"/>
    </source>
</evidence>
<name>A0ACB9PC60_BAUVA</name>
<evidence type="ECO:0000313" key="2">
    <source>
        <dbReference type="Proteomes" id="UP000828941"/>
    </source>
</evidence>
<gene>
    <name evidence="1" type="ORF">L6164_013139</name>
</gene>
<reference evidence="1 2" key="1">
    <citation type="journal article" date="2022" name="DNA Res.">
        <title>Chromosomal-level genome assembly of the orchid tree Bauhinia variegata (Leguminosae; Cercidoideae) supports the allotetraploid origin hypothesis of Bauhinia.</title>
        <authorList>
            <person name="Zhong Y."/>
            <person name="Chen Y."/>
            <person name="Zheng D."/>
            <person name="Pang J."/>
            <person name="Liu Y."/>
            <person name="Luo S."/>
            <person name="Meng S."/>
            <person name="Qian L."/>
            <person name="Wei D."/>
            <person name="Dai S."/>
            <person name="Zhou R."/>
        </authorList>
    </citation>
    <scope>NUCLEOTIDE SEQUENCE [LARGE SCALE GENOMIC DNA]</scope>
    <source>
        <strain evidence="1">BV-YZ2020</strain>
    </source>
</reference>
<dbReference type="EMBL" id="CM039430">
    <property type="protein sequence ID" value="KAI4346057.1"/>
    <property type="molecule type" value="Genomic_DNA"/>
</dbReference>
<proteinExistence type="predicted"/>
<dbReference type="Proteomes" id="UP000828941">
    <property type="component" value="Chromosome 5"/>
</dbReference>
<organism evidence="1 2">
    <name type="scientific">Bauhinia variegata</name>
    <name type="common">Purple orchid tree</name>
    <name type="synonym">Phanera variegata</name>
    <dbReference type="NCBI Taxonomy" id="167791"/>
    <lineage>
        <taxon>Eukaryota</taxon>
        <taxon>Viridiplantae</taxon>
        <taxon>Streptophyta</taxon>
        <taxon>Embryophyta</taxon>
        <taxon>Tracheophyta</taxon>
        <taxon>Spermatophyta</taxon>
        <taxon>Magnoliopsida</taxon>
        <taxon>eudicotyledons</taxon>
        <taxon>Gunneridae</taxon>
        <taxon>Pentapetalae</taxon>
        <taxon>rosids</taxon>
        <taxon>fabids</taxon>
        <taxon>Fabales</taxon>
        <taxon>Fabaceae</taxon>
        <taxon>Cercidoideae</taxon>
        <taxon>Cercideae</taxon>
        <taxon>Bauhiniinae</taxon>
        <taxon>Bauhinia</taxon>
    </lineage>
</organism>
<keyword evidence="2" id="KW-1185">Reference proteome</keyword>
<comment type="caution">
    <text evidence="1">The sequence shown here is derived from an EMBL/GenBank/DDBJ whole genome shotgun (WGS) entry which is preliminary data.</text>
</comment>
<protein>
    <submittedName>
        <fullName evidence="1">Uncharacterized protein</fullName>
    </submittedName>
</protein>
<sequence>MGKQTKEKHSGMSPESSSQPTGVWGIQHIMKYYQWRQVKKKFMHRKQGGERNAARSEAPKFIDSTGVVNLLEQDKSGTTSSNVEEPQVQSTLRTKHSVKSRLKALITEEISRKKGRHNRSSTYPAKSPQPQSEPVHRVDTSEIDPLTEMLQALEGSKMPPQMSRNHHATDTLDVSPQASSEEPTSNNETRVDSDTDSDSDSSESSQIHKHGKEPTEDQTLLQQNSSFSSPSDPEEKLIRAKILTADASPQLFKDFLDALEIINSNKDFLVKVLHHPSSPLVHHYHSQQTFGGKMALNKSLSFPGPGSSSGSKYSVLGQPNKMVDDMNNATPERRLSTESEMQTECLSNSSEDFQKQSMSSNSSFKLDRIPSLKQDLAERGSNFSSVSVEGQNQMVMKRFKDLKQKIKHVIEDSKNERHRITRDGMIHKIPHGNNVSMELKKILEKCKDSAFTEGKHTARSGYDNRPPFYSFRKRQLSPVGTSSLKESTHRYSQLSENSFNKDIKYPKSERLRLRAEDTSSALKTAKFFKRFLSMPNLKSYFQQSDEPPIALSPMIPIRKFGESTPSISRNEEKKSFYHSDSNKLLDTTIQDSISKGARNKFIIGSIAGSGLDVNNEAYAKESIKMDEFPFLTDSDSAACAEQDAGATRKSAIMTEEAKSVSSEYSSTSSQSEDSKLNRGLAYELIDKDLYDQEETKVDYLGKHFDDLTSLVEVNARNKAEFNYVKEVLEISGFTGHESLATWYSVDQPVDPSVYEELEGCWLSDPNCSGNEGGQCNHLVLFDLINEVLVEIFGRSYSYYPRPLSSVCHLRLMPAGDRVLRQVWILISFYLSSKAPNSLSLDYYSSKDLSKHDGWMNLQFDSECIVLELDDLIFDDLMDEFIFDDLLEELFCT</sequence>